<evidence type="ECO:0000313" key="3">
    <source>
        <dbReference type="Proteomes" id="UP000178587"/>
    </source>
</evidence>
<gene>
    <name evidence="2" type="ORF">A3A34_01190</name>
</gene>
<feature type="transmembrane region" description="Helical" evidence="1">
    <location>
        <begin position="74"/>
        <end position="91"/>
    </location>
</feature>
<feature type="transmembrane region" description="Helical" evidence="1">
    <location>
        <begin position="49"/>
        <end position="67"/>
    </location>
</feature>
<protein>
    <recommendedName>
        <fullName evidence="4">DoxX family protein</fullName>
    </recommendedName>
</protein>
<organism evidence="2 3">
    <name type="scientific">Candidatus Kaiserbacteria bacterium RIFCSPLOWO2_01_FULL_50_24</name>
    <dbReference type="NCBI Taxonomy" id="1798507"/>
    <lineage>
        <taxon>Bacteria</taxon>
        <taxon>Candidatus Kaiseribacteriota</taxon>
    </lineage>
</organism>
<evidence type="ECO:0000313" key="2">
    <source>
        <dbReference type="EMBL" id="OGG73539.1"/>
    </source>
</evidence>
<keyword evidence="1" id="KW-0812">Transmembrane</keyword>
<reference evidence="2 3" key="1">
    <citation type="journal article" date="2016" name="Nat. Commun.">
        <title>Thousands of microbial genomes shed light on interconnected biogeochemical processes in an aquifer system.</title>
        <authorList>
            <person name="Anantharaman K."/>
            <person name="Brown C.T."/>
            <person name="Hug L.A."/>
            <person name="Sharon I."/>
            <person name="Castelle C.J."/>
            <person name="Probst A.J."/>
            <person name="Thomas B.C."/>
            <person name="Singh A."/>
            <person name="Wilkins M.J."/>
            <person name="Karaoz U."/>
            <person name="Brodie E.L."/>
            <person name="Williams K.H."/>
            <person name="Hubbard S.S."/>
            <person name="Banfield J.F."/>
        </authorList>
    </citation>
    <scope>NUCLEOTIDE SEQUENCE [LARGE SCALE GENOMIC DNA]</scope>
</reference>
<name>A0A1F6EIT4_9BACT</name>
<dbReference type="EMBL" id="MFLU01000017">
    <property type="protein sequence ID" value="OGG73539.1"/>
    <property type="molecule type" value="Genomic_DNA"/>
</dbReference>
<sequence length="119" mass="13260">MIHNGRVIDWLLRVGLAFSLLYPPIAAYFDPFSWIGYFPAFTRGVMPDETLLIVFGAVEIALALWLLSGWRVHIPAMLAAVLLLAIAVFNLGQFPVLFRDISIAVMAVALAIIHWPRAK</sequence>
<feature type="transmembrane region" description="Helical" evidence="1">
    <location>
        <begin position="97"/>
        <end position="115"/>
    </location>
</feature>
<evidence type="ECO:0000256" key="1">
    <source>
        <dbReference type="SAM" id="Phobius"/>
    </source>
</evidence>
<dbReference type="STRING" id="1798507.A3A34_01190"/>
<dbReference type="AlphaFoldDB" id="A0A1F6EIT4"/>
<comment type="caution">
    <text evidence="2">The sequence shown here is derived from an EMBL/GenBank/DDBJ whole genome shotgun (WGS) entry which is preliminary data.</text>
</comment>
<keyword evidence="1" id="KW-1133">Transmembrane helix</keyword>
<proteinExistence type="predicted"/>
<feature type="transmembrane region" description="Helical" evidence="1">
    <location>
        <begin position="7"/>
        <end position="29"/>
    </location>
</feature>
<accession>A0A1F6EIT4</accession>
<keyword evidence="1" id="KW-0472">Membrane</keyword>
<evidence type="ECO:0008006" key="4">
    <source>
        <dbReference type="Google" id="ProtNLM"/>
    </source>
</evidence>
<dbReference type="Proteomes" id="UP000178587">
    <property type="component" value="Unassembled WGS sequence"/>
</dbReference>